<dbReference type="InterPro" id="IPR004843">
    <property type="entry name" value="Calcineurin-like_PHP"/>
</dbReference>
<name>A0A6L5X8X9_9FIRM</name>
<proteinExistence type="predicted"/>
<keyword evidence="3" id="KW-0269">Exonuclease</keyword>
<comment type="caution">
    <text evidence="3">The sequence shown here is derived from an EMBL/GenBank/DDBJ whole genome shotgun (WGS) entry which is preliminary data.</text>
</comment>
<dbReference type="Pfam" id="PF00149">
    <property type="entry name" value="Metallophos"/>
    <property type="match status" value="1"/>
</dbReference>
<dbReference type="SUPFAM" id="SSF56300">
    <property type="entry name" value="Metallo-dependent phosphatases"/>
    <property type="match status" value="1"/>
</dbReference>
<dbReference type="AlphaFoldDB" id="A0A6L5X8X9"/>
<organism evidence="3 4">
    <name type="scientific">Porcincola intestinalis</name>
    <dbReference type="NCBI Taxonomy" id="2606632"/>
    <lineage>
        <taxon>Bacteria</taxon>
        <taxon>Bacillati</taxon>
        <taxon>Bacillota</taxon>
        <taxon>Clostridia</taxon>
        <taxon>Lachnospirales</taxon>
        <taxon>Lachnospiraceae</taxon>
        <taxon>Porcincola</taxon>
    </lineage>
</organism>
<gene>
    <name evidence="3" type="ORF">FYJ35_10480</name>
</gene>
<dbReference type="EMBL" id="VULZ01000011">
    <property type="protein sequence ID" value="MSS15456.1"/>
    <property type="molecule type" value="Genomic_DNA"/>
</dbReference>
<dbReference type="InterPro" id="IPR029052">
    <property type="entry name" value="Metallo-depent_PP-like"/>
</dbReference>
<keyword evidence="4" id="KW-1185">Reference proteome</keyword>
<dbReference type="Gene3D" id="3.60.21.10">
    <property type="match status" value="1"/>
</dbReference>
<sequence>MRFIHMADVHLGCTPDGKTEWGSQRRREIWETFQESVHDAADMHADLVLIAGDLFHNPPDEQMLREVSYLFSSCPGVCFALIAGNHDCMTKESAWRRFHFPENVAVLGSDGCECITFTQFGCEVYGFSYDRPQIDKPLYDGLMPDENGAFHILLAHGGDALHIPYRTEEMERSGFDYIALGHIHKPQILLKDRAAYSGALSPIDAGDEGPHGYIVGETHGHSVHLRFVEKAKREYVTMTVTVNEEDTALSLRDEVVSAIRKRGSDNIYKIVLRGQCRIGVHFDTELLAGCGMILSVSDQTTPALHLEMLRQTYKGQLIGRYIESFEQDAQRNCVAERQPAGSDISSSQTDASYDQRLLAGLSDVQRKALMAGLEALLAGRN</sequence>
<evidence type="ECO:0000256" key="1">
    <source>
        <dbReference type="ARBA" id="ARBA00022801"/>
    </source>
</evidence>
<dbReference type="InterPro" id="IPR050535">
    <property type="entry name" value="DNA_Repair-Maintenance_Comp"/>
</dbReference>
<dbReference type="RefSeq" id="WP_154526315.1">
    <property type="nucleotide sequence ID" value="NZ_JAQYJL010000029.1"/>
</dbReference>
<dbReference type="CDD" id="cd00840">
    <property type="entry name" value="MPP_Mre11_N"/>
    <property type="match status" value="1"/>
</dbReference>
<dbReference type="GO" id="GO:0004527">
    <property type="term" value="F:exonuclease activity"/>
    <property type="evidence" value="ECO:0007669"/>
    <property type="project" value="UniProtKB-KW"/>
</dbReference>
<dbReference type="Proteomes" id="UP000481852">
    <property type="component" value="Unassembled WGS sequence"/>
</dbReference>
<dbReference type="PANTHER" id="PTHR30337">
    <property type="entry name" value="COMPONENT OF ATP-DEPENDENT DSDNA EXONUCLEASE"/>
    <property type="match status" value="1"/>
</dbReference>
<keyword evidence="3" id="KW-0540">Nuclease</keyword>
<protein>
    <submittedName>
        <fullName evidence="3">DNA repair exonuclease</fullName>
    </submittedName>
</protein>
<keyword evidence="1" id="KW-0378">Hydrolase</keyword>
<dbReference type="InterPro" id="IPR041796">
    <property type="entry name" value="Mre11_N"/>
</dbReference>
<evidence type="ECO:0000259" key="2">
    <source>
        <dbReference type="Pfam" id="PF00149"/>
    </source>
</evidence>
<reference evidence="3 4" key="1">
    <citation type="submission" date="2019-08" db="EMBL/GenBank/DDBJ databases">
        <title>In-depth cultivation of the pig gut microbiome towards novel bacterial diversity and tailored functional studies.</title>
        <authorList>
            <person name="Wylensek D."/>
            <person name="Hitch T.C.A."/>
            <person name="Clavel T."/>
        </authorList>
    </citation>
    <scope>NUCLEOTIDE SEQUENCE [LARGE SCALE GENOMIC DNA]</scope>
    <source>
        <strain evidence="3 4">Oil+RF-744-WCA-WT-11</strain>
    </source>
</reference>
<feature type="domain" description="Calcineurin-like phosphoesterase" evidence="2">
    <location>
        <begin position="1"/>
        <end position="186"/>
    </location>
</feature>
<accession>A0A6L5X8X9</accession>
<evidence type="ECO:0000313" key="4">
    <source>
        <dbReference type="Proteomes" id="UP000481852"/>
    </source>
</evidence>
<evidence type="ECO:0000313" key="3">
    <source>
        <dbReference type="EMBL" id="MSS15456.1"/>
    </source>
</evidence>